<evidence type="ECO:0000256" key="5">
    <source>
        <dbReference type="ARBA" id="ARBA00052347"/>
    </source>
</evidence>
<name>A0A9P8S4L7_9HYPO</name>
<evidence type="ECO:0000256" key="3">
    <source>
        <dbReference type="ARBA" id="ARBA00031237"/>
    </source>
</evidence>
<dbReference type="FunFam" id="3.90.226.10:FF:000021">
    <property type="entry name" value="Acetyl-CoA carboxylase carboxyltransferase subunit"/>
    <property type="match status" value="1"/>
</dbReference>
<dbReference type="SUPFAM" id="SSF52096">
    <property type="entry name" value="ClpP/crotonase"/>
    <property type="match status" value="2"/>
</dbReference>
<evidence type="ECO:0000313" key="10">
    <source>
        <dbReference type="Proteomes" id="UP000764110"/>
    </source>
</evidence>
<dbReference type="GO" id="GO:0004485">
    <property type="term" value="F:methylcrotonoyl-CoA carboxylase activity"/>
    <property type="evidence" value="ECO:0007669"/>
    <property type="project" value="UniProtKB-EC"/>
</dbReference>
<evidence type="ECO:0000259" key="8">
    <source>
        <dbReference type="PROSITE" id="PS50989"/>
    </source>
</evidence>
<dbReference type="InterPro" id="IPR011763">
    <property type="entry name" value="COA_CT_C"/>
</dbReference>
<proteinExistence type="predicted"/>
<dbReference type="Pfam" id="PF01039">
    <property type="entry name" value="Carboxyl_trans"/>
    <property type="match status" value="1"/>
</dbReference>
<dbReference type="InterPro" id="IPR011762">
    <property type="entry name" value="COA_CT_N"/>
</dbReference>
<evidence type="ECO:0000256" key="2">
    <source>
        <dbReference type="ARBA" id="ARBA00026116"/>
    </source>
</evidence>
<dbReference type="Proteomes" id="UP000764110">
    <property type="component" value="Unassembled WGS sequence"/>
</dbReference>
<evidence type="ECO:0000313" key="9">
    <source>
        <dbReference type="EMBL" id="KAH0593374.1"/>
    </source>
</evidence>
<evidence type="ECO:0000256" key="1">
    <source>
        <dbReference type="ARBA" id="ARBA00025711"/>
    </source>
</evidence>
<dbReference type="AlphaFoldDB" id="A0A9P8S4L7"/>
<feature type="domain" description="CoA carboxyltransferase N-terminal" evidence="7">
    <location>
        <begin position="38"/>
        <end position="304"/>
    </location>
</feature>
<dbReference type="InterPro" id="IPR045190">
    <property type="entry name" value="MCCB/AccD1-like"/>
</dbReference>
<accession>A0A9P8S4L7</accession>
<dbReference type="InterPro" id="IPR029045">
    <property type="entry name" value="ClpP/crotonase-like_dom_sf"/>
</dbReference>
<dbReference type="PANTHER" id="PTHR22855:SF46">
    <property type="entry name" value="METHYLCROTONOYL-COA CARBOXYLASE"/>
    <property type="match status" value="1"/>
</dbReference>
<keyword evidence="10" id="KW-1185">Reference proteome</keyword>
<dbReference type="InterPro" id="IPR034733">
    <property type="entry name" value="AcCoA_carboxyl_beta"/>
</dbReference>
<evidence type="ECO:0000256" key="6">
    <source>
        <dbReference type="SAM" id="MobiDB-lite"/>
    </source>
</evidence>
<comment type="catalytic activity">
    <reaction evidence="5">
        <text>3-methylbut-2-enoyl-CoA + hydrogencarbonate + ATP = 3-methyl-(2E)-glutaconyl-CoA + ADP + phosphate + H(+)</text>
        <dbReference type="Rhea" id="RHEA:13589"/>
        <dbReference type="ChEBI" id="CHEBI:15378"/>
        <dbReference type="ChEBI" id="CHEBI:17544"/>
        <dbReference type="ChEBI" id="CHEBI:30616"/>
        <dbReference type="ChEBI" id="CHEBI:43474"/>
        <dbReference type="ChEBI" id="CHEBI:57344"/>
        <dbReference type="ChEBI" id="CHEBI:57346"/>
        <dbReference type="ChEBI" id="CHEBI:456216"/>
        <dbReference type="EC" id="6.4.1.4"/>
    </reaction>
</comment>
<feature type="region of interest" description="Disordered" evidence="6">
    <location>
        <begin position="492"/>
        <end position="515"/>
    </location>
</feature>
<sequence>MPLATMNTPAWTKDTPRNPFADRSMSSFNALPVAESSLNLRDPQCKENLESWQPILQKFEAASRHVTTEATPSSLIKHQSRGQLLARDRISLLLDEDSPFLELCAYAGFQQDDAPPCANLIAGIGSICTRPCLVLSHIPTQSGGAWNEFTVPKQNRVTEIATENHLPIVALVQSAGVFLPQQFKVFHAGGQIFRDLARRSQLGQQSCAIVFGSSTAGGAYHPALSDYSIFVKDQAQVFLGGPPLVKMATGEVVDAETLGGAATHARITGLADQIATDEFDAIRKGREWVASLGQWPLPPVAAAHAPLPPRYSIEDILSIVDPDIRKPFNMREIVLRLVDDSRLSEFKPSYGPNLLTCFANIMGHSVGIVANQVPVINTDEASKGAQFIRLCNQSNLPIVFLHNVTGFMVGTKAEHAAIIKKGAQLVSAVSCSTVPHISVILGASYGAGNYAMCGRPYRPRFLFTWPIGRCSVMGPDQLAGVMQTIEANSAKSKGKQVDGAAAEKRTQSLKDSVQRDSESYRTSAALLDDGVIDPRDTRDVVGMCLDVVKMPGVQGASAHRVLARM</sequence>
<comment type="caution">
    <text evidence="9">The sequence shown here is derived from an EMBL/GenBank/DDBJ whole genome shotgun (WGS) entry which is preliminary data.</text>
</comment>
<organism evidence="9 10">
    <name type="scientific">Metarhizium humberi</name>
    <dbReference type="NCBI Taxonomy" id="2596975"/>
    <lineage>
        <taxon>Eukaryota</taxon>
        <taxon>Fungi</taxon>
        <taxon>Dikarya</taxon>
        <taxon>Ascomycota</taxon>
        <taxon>Pezizomycotina</taxon>
        <taxon>Sordariomycetes</taxon>
        <taxon>Hypocreomycetidae</taxon>
        <taxon>Hypocreales</taxon>
        <taxon>Clavicipitaceae</taxon>
        <taxon>Metarhizium</taxon>
    </lineage>
</organism>
<dbReference type="EMBL" id="JACEFI010000021">
    <property type="protein sequence ID" value="KAH0593374.1"/>
    <property type="molecule type" value="Genomic_DNA"/>
</dbReference>
<dbReference type="PROSITE" id="PS50980">
    <property type="entry name" value="COA_CT_NTER"/>
    <property type="match status" value="1"/>
</dbReference>
<gene>
    <name evidence="9" type="ORF">MHUMG1_08830</name>
</gene>
<dbReference type="PANTHER" id="PTHR22855">
    <property type="entry name" value="ACETYL, PROPIONYL, PYRUVATE, AND GLUTACONYL CARBOXYLASE-RELATED"/>
    <property type="match status" value="1"/>
</dbReference>
<dbReference type="PROSITE" id="PS50989">
    <property type="entry name" value="COA_CT_CTER"/>
    <property type="match status" value="1"/>
</dbReference>
<feature type="domain" description="CoA carboxyltransferase C-terminal" evidence="8">
    <location>
        <begin position="315"/>
        <end position="565"/>
    </location>
</feature>
<reference evidence="9 10" key="1">
    <citation type="submission" date="2020-07" db="EMBL/GenBank/DDBJ databases">
        <title>Metarhizium humberi genome.</title>
        <authorList>
            <person name="Lysoe E."/>
        </authorList>
    </citation>
    <scope>NUCLEOTIDE SEQUENCE [LARGE SCALE GENOMIC DNA]</scope>
    <source>
        <strain evidence="9 10">ESALQ1638</strain>
    </source>
</reference>
<dbReference type="EC" id="6.4.1.4" evidence="2"/>
<comment type="pathway">
    <text evidence="1">Amino-acid degradation; L-leucine degradation; (S)-3-hydroxy-3-methylglutaryl-CoA from 3-isovaleryl-CoA: step 2/3.</text>
</comment>
<protein>
    <recommendedName>
        <fullName evidence="2">methylcrotonoyl-CoA carboxylase</fullName>
        <ecNumber evidence="2">6.4.1.4</ecNumber>
    </recommendedName>
    <alternativeName>
        <fullName evidence="4">3-methylcrotonyl-CoA carboxylase 2</fullName>
    </alternativeName>
    <alternativeName>
        <fullName evidence="3">3-methylcrotonyl-CoA:carbon dioxide ligase subunit beta</fullName>
    </alternativeName>
</protein>
<feature type="compositionally biased region" description="Basic and acidic residues" evidence="6">
    <location>
        <begin position="501"/>
        <end position="515"/>
    </location>
</feature>
<dbReference type="Gene3D" id="3.90.226.10">
    <property type="entry name" value="2-enoyl-CoA Hydratase, Chain A, domain 1"/>
    <property type="match status" value="2"/>
</dbReference>
<evidence type="ECO:0000256" key="4">
    <source>
        <dbReference type="ARBA" id="ARBA00031404"/>
    </source>
</evidence>
<evidence type="ECO:0000259" key="7">
    <source>
        <dbReference type="PROSITE" id="PS50980"/>
    </source>
</evidence>